<feature type="transmembrane region" description="Helical" evidence="5">
    <location>
        <begin position="63"/>
        <end position="85"/>
    </location>
</feature>
<feature type="transmembrane region" description="Helical" evidence="5">
    <location>
        <begin position="140"/>
        <end position="160"/>
    </location>
</feature>
<dbReference type="Proteomes" id="UP001250662">
    <property type="component" value="Unassembled WGS sequence"/>
</dbReference>
<evidence type="ECO:0000313" key="7">
    <source>
        <dbReference type="EMBL" id="MDT0622853.1"/>
    </source>
</evidence>
<evidence type="ECO:0000256" key="5">
    <source>
        <dbReference type="SAM" id="Phobius"/>
    </source>
</evidence>
<feature type="transmembrane region" description="Helical" evidence="5">
    <location>
        <begin position="229"/>
        <end position="248"/>
    </location>
</feature>
<evidence type="ECO:0000259" key="6">
    <source>
        <dbReference type="Pfam" id="PF00892"/>
    </source>
</evidence>
<evidence type="ECO:0000256" key="3">
    <source>
        <dbReference type="ARBA" id="ARBA00022989"/>
    </source>
</evidence>
<feature type="transmembrane region" description="Helical" evidence="5">
    <location>
        <begin position="116"/>
        <end position="134"/>
    </location>
</feature>
<feature type="transmembrane region" description="Helical" evidence="5">
    <location>
        <begin position="172"/>
        <end position="194"/>
    </location>
</feature>
<gene>
    <name evidence="7" type="ORF">RM520_14580</name>
</gene>
<comment type="caution">
    <text evidence="7">The sequence shown here is derived from an EMBL/GenBank/DDBJ whole genome shotgun (WGS) entry which is preliminary data.</text>
</comment>
<dbReference type="Gene3D" id="1.10.3730.20">
    <property type="match status" value="1"/>
</dbReference>
<feature type="transmembrane region" description="Helical" evidence="5">
    <location>
        <begin position="200"/>
        <end position="217"/>
    </location>
</feature>
<protein>
    <submittedName>
        <fullName evidence="7">DMT family transporter</fullName>
    </submittedName>
</protein>
<sequence length="276" mass="31134">MKKALLFMLISTASFSLMNAFIKYLDHIPGFQLVFFRSITSFIFATTYLLSNQINVLGNQRKLLSLRAIAGLISMSLFFFSFKYLSVGTAVSLRYVAPIFAAIFAVILLKEKLKPIQWFFFFIAFTGVLILKGFDSEMSNIGMLLVITASVFTGIVYILIRKIGKADHPVVVVNYFMFFSTIVGGIMCLFNWIQPKGLDWALLASLGVFGYFGQVFMTKAFQMAETSRVAPIKYTEVIFTICIGVFWFGDTYTLWSFIGLFLIVGALIANNFVKKE</sequence>
<feature type="transmembrane region" description="Helical" evidence="5">
    <location>
        <begin position="30"/>
        <end position="51"/>
    </location>
</feature>
<feature type="domain" description="EamA" evidence="6">
    <location>
        <begin position="141"/>
        <end position="269"/>
    </location>
</feature>
<dbReference type="SUPFAM" id="SSF103481">
    <property type="entry name" value="Multidrug resistance efflux transporter EmrE"/>
    <property type="match status" value="2"/>
</dbReference>
<evidence type="ECO:0000256" key="2">
    <source>
        <dbReference type="ARBA" id="ARBA00022692"/>
    </source>
</evidence>
<dbReference type="InterPro" id="IPR037185">
    <property type="entry name" value="EmrE-like"/>
</dbReference>
<evidence type="ECO:0000256" key="4">
    <source>
        <dbReference type="ARBA" id="ARBA00023136"/>
    </source>
</evidence>
<keyword evidence="3 5" id="KW-1133">Transmembrane helix</keyword>
<accession>A0ABU3BL16</accession>
<proteinExistence type="predicted"/>
<dbReference type="RefSeq" id="WP_311388493.1">
    <property type="nucleotide sequence ID" value="NZ_JAVRHU010000006.1"/>
</dbReference>
<feature type="transmembrane region" description="Helical" evidence="5">
    <location>
        <begin position="254"/>
        <end position="273"/>
    </location>
</feature>
<dbReference type="PANTHER" id="PTHR22911">
    <property type="entry name" value="ACYL-MALONYL CONDENSING ENZYME-RELATED"/>
    <property type="match status" value="1"/>
</dbReference>
<dbReference type="EMBL" id="JAVRHU010000006">
    <property type="protein sequence ID" value="MDT0622853.1"/>
    <property type="molecule type" value="Genomic_DNA"/>
</dbReference>
<keyword evidence="4 5" id="KW-0472">Membrane</keyword>
<feature type="domain" description="EamA" evidence="6">
    <location>
        <begin position="3"/>
        <end position="131"/>
    </location>
</feature>
<dbReference type="InterPro" id="IPR000620">
    <property type="entry name" value="EamA_dom"/>
</dbReference>
<organism evidence="7 8">
    <name type="scientific">Croceitalea vernalis</name>
    <dbReference type="NCBI Taxonomy" id="3075599"/>
    <lineage>
        <taxon>Bacteria</taxon>
        <taxon>Pseudomonadati</taxon>
        <taxon>Bacteroidota</taxon>
        <taxon>Flavobacteriia</taxon>
        <taxon>Flavobacteriales</taxon>
        <taxon>Flavobacteriaceae</taxon>
        <taxon>Croceitalea</taxon>
    </lineage>
</organism>
<keyword evidence="8" id="KW-1185">Reference proteome</keyword>
<comment type="subcellular location">
    <subcellularLocation>
        <location evidence="1">Membrane</location>
        <topology evidence="1">Multi-pass membrane protein</topology>
    </subcellularLocation>
</comment>
<dbReference type="Pfam" id="PF00892">
    <property type="entry name" value="EamA"/>
    <property type="match status" value="2"/>
</dbReference>
<evidence type="ECO:0000313" key="8">
    <source>
        <dbReference type="Proteomes" id="UP001250662"/>
    </source>
</evidence>
<evidence type="ECO:0000256" key="1">
    <source>
        <dbReference type="ARBA" id="ARBA00004141"/>
    </source>
</evidence>
<dbReference type="PANTHER" id="PTHR22911:SF6">
    <property type="entry name" value="SOLUTE CARRIER FAMILY 35 MEMBER G1"/>
    <property type="match status" value="1"/>
</dbReference>
<keyword evidence="2 5" id="KW-0812">Transmembrane</keyword>
<name>A0ABU3BL16_9FLAO</name>
<reference evidence="7 8" key="1">
    <citation type="submission" date="2023-09" db="EMBL/GenBank/DDBJ databases">
        <authorList>
            <person name="Rey-Velasco X."/>
        </authorList>
    </citation>
    <scope>NUCLEOTIDE SEQUENCE [LARGE SCALE GENOMIC DNA]</scope>
    <source>
        <strain evidence="7 8">P007</strain>
    </source>
</reference>
<feature type="transmembrane region" description="Helical" evidence="5">
    <location>
        <begin position="91"/>
        <end position="109"/>
    </location>
</feature>